<dbReference type="KEGG" id="rml:FF011L_33390"/>
<evidence type="ECO:0000256" key="1">
    <source>
        <dbReference type="ARBA" id="ARBA00004127"/>
    </source>
</evidence>
<evidence type="ECO:0000256" key="2">
    <source>
        <dbReference type="ARBA" id="ARBA00022692"/>
    </source>
</evidence>
<name>A0A517MI70_9BACT</name>
<accession>A0A517MI70</accession>
<dbReference type="InterPro" id="IPR007318">
    <property type="entry name" value="Phopholipid_MeTrfase"/>
</dbReference>
<keyword evidence="3 5" id="KW-1133">Transmembrane helix</keyword>
<evidence type="ECO:0008006" key="8">
    <source>
        <dbReference type="Google" id="ProtNLM"/>
    </source>
</evidence>
<keyword evidence="7" id="KW-1185">Reference proteome</keyword>
<evidence type="ECO:0000313" key="7">
    <source>
        <dbReference type="Proteomes" id="UP000320672"/>
    </source>
</evidence>
<protein>
    <recommendedName>
        <fullName evidence="8">Isoprenylcysteine carboxyl methyltransferase (ICMT) family protein</fullName>
    </recommendedName>
</protein>
<evidence type="ECO:0000256" key="3">
    <source>
        <dbReference type="ARBA" id="ARBA00022989"/>
    </source>
</evidence>
<dbReference type="PANTHER" id="PTHR43847">
    <property type="entry name" value="BLL3993 PROTEIN"/>
    <property type="match status" value="1"/>
</dbReference>
<dbReference type="Proteomes" id="UP000320672">
    <property type="component" value="Chromosome"/>
</dbReference>
<dbReference type="PANTHER" id="PTHR43847:SF1">
    <property type="entry name" value="BLL3993 PROTEIN"/>
    <property type="match status" value="1"/>
</dbReference>
<dbReference type="OrthoDB" id="9789029at2"/>
<comment type="subcellular location">
    <subcellularLocation>
        <location evidence="1">Endomembrane system</location>
        <topology evidence="1">Multi-pass membrane protein</topology>
    </subcellularLocation>
</comment>
<feature type="transmembrane region" description="Helical" evidence="5">
    <location>
        <begin position="82"/>
        <end position="109"/>
    </location>
</feature>
<dbReference type="GO" id="GO:0012505">
    <property type="term" value="C:endomembrane system"/>
    <property type="evidence" value="ECO:0007669"/>
    <property type="project" value="UniProtKB-SubCell"/>
</dbReference>
<dbReference type="AlphaFoldDB" id="A0A517MI70"/>
<dbReference type="Pfam" id="PF04191">
    <property type="entry name" value="PEMT"/>
    <property type="match status" value="1"/>
</dbReference>
<evidence type="ECO:0000256" key="4">
    <source>
        <dbReference type="ARBA" id="ARBA00023136"/>
    </source>
</evidence>
<dbReference type="EMBL" id="CP036262">
    <property type="protein sequence ID" value="QDS94560.1"/>
    <property type="molecule type" value="Genomic_DNA"/>
</dbReference>
<evidence type="ECO:0000313" key="6">
    <source>
        <dbReference type="EMBL" id="QDS94560.1"/>
    </source>
</evidence>
<reference evidence="6 7" key="1">
    <citation type="submission" date="2019-02" db="EMBL/GenBank/DDBJ databases">
        <title>Deep-cultivation of Planctomycetes and their phenomic and genomic characterization uncovers novel biology.</title>
        <authorList>
            <person name="Wiegand S."/>
            <person name="Jogler M."/>
            <person name="Boedeker C."/>
            <person name="Pinto D."/>
            <person name="Vollmers J."/>
            <person name="Rivas-Marin E."/>
            <person name="Kohn T."/>
            <person name="Peeters S.H."/>
            <person name="Heuer A."/>
            <person name="Rast P."/>
            <person name="Oberbeckmann S."/>
            <person name="Bunk B."/>
            <person name="Jeske O."/>
            <person name="Meyerdierks A."/>
            <person name="Storesund J.E."/>
            <person name="Kallscheuer N."/>
            <person name="Luecker S."/>
            <person name="Lage O.M."/>
            <person name="Pohl T."/>
            <person name="Merkel B.J."/>
            <person name="Hornburger P."/>
            <person name="Mueller R.-W."/>
            <person name="Bruemmer F."/>
            <person name="Labrenz M."/>
            <person name="Spormann A.M."/>
            <person name="Op den Camp H."/>
            <person name="Overmann J."/>
            <person name="Amann R."/>
            <person name="Jetten M.S.M."/>
            <person name="Mascher T."/>
            <person name="Medema M.H."/>
            <person name="Devos D.P."/>
            <person name="Kaster A.-K."/>
            <person name="Ovreas L."/>
            <person name="Rohde M."/>
            <person name="Galperin M.Y."/>
            <person name="Jogler C."/>
        </authorList>
    </citation>
    <scope>NUCLEOTIDE SEQUENCE [LARGE SCALE GENOMIC DNA]</scope>
    <source>
        <strain evidence="6 7">FF011L</strain>
    </source>
</reference>
<keyword evidence="4 5" id="KW-0472">Membrane</keyword>
<dbReference type="InterPro" id="IPR052527">
    <property type="entry name" value="Metal_cation-efflux_comp"/>
</dbReference>
<keyword evidence="2 5" id="KW-0812">Transmembrane</keyword>
<gene>
    <name evidence="6" type="ORF">FF011L_33390</name>
</gene>
<feature type="transmembrane region" description="Helical" evidence="5">
    <location>
        <begin position="24"/>
        <end position="44"/>
    </location>
</feature>
<proteinExistence type="predicted"/>
<organism evidence="6 7">
    <name type="scientific">Roseimaritima multifibrata</name>
    <dbReference type="NCBI Taxonomy" id="1930274"/>
    <lineage>
        <taxon>Bacteria</taxon>
        <taxon>Pseudomonadati</taxon>
        <taxon>Planctomycetota</taxon>
        <taxon>Planctomycetia</taxon>
        <taxon>Pirellulales</taxon>
        <taxon>Pirellulaceae</taxon>
        <taxon>Roseimaritima</taxon>
    </lineage>
</organism>
<sequence>MFLWLLVGAQFALAALLVLTTSWIPIPWVAILVAAPGILLAVSASSKIGLRRVRIHPAATESTQLVTSGPYGVVRHPMYTGLLWFTAALLLSGFAWCRLLSWLGLLLVLRIKAGHEEHFLEDCFPRYIDYRKNVGQLVPKLHRLFRSQATK</sequence>
<dbReference type="Gene3D" id="1.20.120.1630">
    <property type="match status" value="1"/>
</dbReference>
<dbReference type="RefSeq" id="WP_145352578.1">
    <property type="nucleotide sequence ID" value="NZ_CP036262.1"/>
</dbReference>
<evidence type="ECO:0000256" key="5">
    <source>
        <dbReference type="SAM" id="Phobius"/>
    </source>
</evidence>